<dbReference type="GO" id="GO:0006096">
    <property type="term" value="P:glycolytic process"/>
    <property type="evidence" value="ECO:0007669"/>
    <property type="project" value="UniProtKB-KW"/>
</dbReference>
<dbReference type="EMBL" id="CAJOBJ010188932">
    <property type="protein sequence ID" value="CAF4946411.1"/>
    <property type="molecule type" value="Genomic_DNA"/>
</dbReference>
<comment type="caution">
    <text evidence="5">The sequence shown here is derived from an EMBL/GenBank/DDBJ whole genome shotgun (WGS) entry which is preliminary data.</text>
</comment>
<organism evidence="5 7">
    <name type="scientific">Rotaria magnacalcarata</name>
    <dbReference type="NCBI Taxonomy" id="392030"/>
    <lineage>
        <taxon>Eukaryota</taxon>
        <taxon>Metazoa</taxon>
        <taxon>Spiralia</taxon>
        <taxon>Gnathifera</taxon>
        <taxon>Rotifera</taxon>
        <taxon>Eurotatoria</taxon>
        <taxon>Bdelloidea</taxon>
        <taxon>Philodinida</taxon>
        <taxon>Philodinidae</taxon>
        <taxon>Rotaria</taxon>
    </lineage>
</organism>
<dbReference type="GO" id="GO:0048029">
    <property type="term" value="F:monosaccharide binding"/>
    <property type="evidence" value="ECO:0007669"/>
    <property type="project" value="TreeGrafter"/>
</dbReference>
<feature type="non-terminal residue" evidence="5">
    <location>
        <position position="63"/>
    </location>
</feature>
<dbReference type="GO" id="GO:0006094">
    <property type="term" value="P:gluconeogenesis"/>
    <property type="evidence" value="ECO:0007669"/>
    <property type="project" value="UniProtKB-KW"/>
</dbReference>
<dbReference type="GO" id="GO:0004347">
    <property type="term" value="F:glucose-6-phosphate isomerase activity"/>
    <property type="evidence" value="ECO:0007669"/>
    <property type="project" value="InterPro"/>
</dbReference>
<dbReference type="PROSITE" id="PS51463">
    <property type="entry name" value="P_GLUCOSE_ISOMERASE_3"/>
    <property type="match status" value="1"/>
</dbReference>
<keyword evidence="3" id="KW-0324">Glycolysis</keyword>
<reference evidence="5" key="1">
    <citation type="submission" date="2021-02" db="EMBL/GenBank/DDBJ databases">
        <authorList>
            <person name="Nowell W R."/>
        </authorList>
    </citation>
    <scope>NUCLEOTIDE SEQUENCE</scope>
</reference>
<evidence type="ECO:0000256" key="1">
    <source>
        <dbReference type="ARBA" id="ARBA00018388"/>
    </source>
</evidence>
<dbReference type="Gene3D" id="3.40.50.10490">
    <property type="entry name" value="Glucose-6-phosphate isomerase like protein, domain 1"/>
    <property type="match status" value="2"/>
</dbReference>
<keyword evidence="2" id="KW-0312">Gluconeogenesis</keyword>
<dbReference type="InterPro" id="IPR018189">
    <property type="entry name" value="Phosphoglucose_isomerase_CS"/>
</dbReference>
<accession>A0A8S2VRQ3</accession>
<gene>
    <name evidence="5" type="ORF">BYL167_LOCUS32081</name>
    <name evidence="6" type="ORF">GIL414_LOCUS54090</name>
</gene>
<dbReference type="SUPFAM" id="SSF53697">
    <property type="entry name" value="SIS domain"/>
    <property type="match status" value="1"/>
</dbReference>
<evidence type="ECO:0000313" key="5">
    <source>
        <dbReference type="EMBL" id="CAF4412959.1"/>
    </source>
</evidence>
<evidence type="ECO:0000256" key="4">
    <source>
        <dbReference type="ARBA" id="ARBA00023235"/>
    </source>
</evidence>
<dbReference type="InterPro" id="IPR001672">
    <property type="entry name" value="G6P_Isomerase"/>
</dbReference>
<dbReference type="EMBL" id="CAJOBH010058416">
    <property type="protein sequence ID" value="CAF4412959.1"/>
    <property type="molecule type" value="Genomic_DNA"/>
</dbReference>
<protein>
    <recommendedName>
        <fullName evidence="1">Glucose-6-phosphate isomerase</fullName>
    </recommendedName>
</protein>
<evidence type="ECO:0000256" key="2">
    <source>
        <dbReference type="ARBA" id="ARBA00022432"/>
    </source>
</evidence>
<dbReference type="GO" id="GO:0005829">
    <property type="term" value="C:cytosol"/>
    <property type="evidence" value="ECO:0007669"/>
    <property type="project" value="TreeGrafter"/>
</dbReference>
<name>A0A8S2VRQ3_9BILA</name>
<evidence type="ECO:0000313" key="7">
    <source>
        <dbReference type="Proteomes" id="UP000681967"/>
    </source>
</evidence>
<keyword evidence="4" id="KW-0413">Isomerase</keyword>
<dbReference type="Proteomes" id="UP000681967">
    <property type="component" value="Unassembled WGS sequence"/>
</dbReference>
<sequence length="63" mass="7055">MFEFWDWVGGRYSLWSAIGLSIVCSIGVDNFQQLLAGAHAMDKHFQEMPLETNLPVIMAVLGI</sequence>
<dbReference type="PROSITE" id="PS00765">
    <property type="entry name" value="P_GLUCOSE_ISOMERASE_1"/>
    <property type="match status" value="1"/>
</dbReference>
<dbReference type="Pfam" id="PF00342">
    <property type="entry name" value="PGI"/>
    <property type="match status" value="1"/>
</dbReference>
<dbReference type="PANTHER" id="PTHR11469">
    <property type="entry name" value="GLUCOSE-6-PHOSPHATE ISOMERASE"/>
    <property type="match status" value="1"/>
</dbReference>
<dbReference type="PANTHER" id="PTHR11469:SF1">
    <property type="entry name" value="GLUCOSE-6-PHOSPHATE ISOMERASE"/>
    <property type="match status" value="1"/>
</dbReference>
<evidence type="ECO:0000256" key="3">
    <source>
        <dbReference type="ARBA" id="ARBA00023152"/>
    </source>
</evidence>
<dbReference type="AlphaFoldDB" id="A0A8S2VRQ3"/>
<dbReference type="Proteomes" id="UP000681720">
    <property type="component" value="Unassembled WGS sequence"/>
</dbReference>
<dbReference type="GO" id="GO:0051156">
    <property type="term" value="P:glucose 6-phosphate metabolic process"/>
    <property type="evidence" value="ECO:0007669"/>
    <property type="project" value="TreeGrafter"/>
</dbReference>
<proteinExistence type="predicted"/>
<dbReference type="InterPro" id="IPR046348">
    <property type="entry name" value="SIS_dom_sf"/>
</dbReference>
<dbReference type="GO" id="GO:0097367">
    <property type="term" value="F:carbohydrate derivative binding"/>
    <property type="evidence" value="ECO:0007669"/>
    <property type="project" value="InterPro"/>
</dbReference>
<evidence type="ECO:0000313" key="6">
    <source>
        <dbReference type="EMBL" id="CAF4946411.1"/>
    </source>
</evidence>